<dbReference type="GO" id="GO:0005840">
    <property type="term" value="C:ribosome"/>
    <property type="evidence" value="ECO:0007669"/>
    <property type="project" value="UniProtKB-KW"/>
</dbReference>
<dbReference type="InterPro" id="IPR001593">
    <property type="entry name" value="Ribosomal_eS1"/>
</dbReference>
<dbReference type="KEGG" id="ngr:NAEGRDRAFT_64820"/>
<evidence type="ECO:0000313" key="5">
    <source>
        <dbReference type="Proteomes" id="UP000006671"/>
    </source>
</evidence>
<accession>D2V7I9</accession>
<organism evidence="5">
    <name type="scientific">Naegleria gruberi</name>
    <name type="common">Amoeba</name>
    <dbReference type="NCBI Taxonomy" id="5762"/>
    <lineage>
        <taxon>Eukaryota</taxon>
        <taxon>Discoba</taxon>
        <taxon>Heterolobosea</taxon>
        <taxon>Tetramitia</taxon>
        <taxon>Eutetramitia</taxon>
        <taxon>Vahlkampfiidae</taxon>
        <taxon>Naegleria</taxon>
    </lineage>
</organism>
<gene>
    <name evidence="4" type="ORF">NAEGRDRAFT_64820</name>
</gene>
<dbReference type="OrthoDB" id="9834376at2759"/>
<dbReference type="SMART" id="SM01397">
    <property type="entry name" value="Ribosomal_S3Ae"/>
    <property type="match status" value="1"/>
</dbReference>
<dbReference type="AlphaFoldDB" id="D2V7I9"/>
<dbReference type="RefSeq" id="XP_002680131.1">
    <property type="nucleotide sequence ID" value="XM_002680085.1"/>
</dbReference>
<protein>
    <submittedName>
        <fullName evidence="4">Predicted protein</fullName>
    </submittedName>
</protein>
<reference evidence="4 5" key="1">
    <citation type="journal article" date="2010" name="Cell">
        <title>The genome of Naegleria gruberi illuminates early eukaryotic versatility.</title>
        <authorList>
            <person name="Fritz-Laylin L.K."/>
            <person name="Prochnik S.E."/>
            <person name="Ginger M.L."/>
            <person name="Dacks J.B."/>
            <person name="Carpenter M.L."/>
            <person name="Field M.C."/>
            <person name="Kuo A."/>
            <person name="Paredez A."/>
            <person name="Chapman J."/>
            <person name="Pham J."/>
            <person name="Shu S."/>
            <person name="Neupane R."/>
            <person name="Cipriano M."/>
            <person name="Mancuso J."/>
            <person name="Tu H."/>
            <person name="Salamov A."/>
            <person name="Lindquist E."/>
            <person name="Shapiro H."/>
            <person name="Lucas S."/>
            <person name="Grigoriev I.V."/>
            <person name="Cande W.Z."/>
            <person name="Fulton C."/>
            <person name="Rokhsar D.S."/>
            <person name="Dawson S.C."/>
        </authorList>
    </citation>
    <scope>NUCLEOTIDE SEQUENCE [LARGE SCALE GENOMIC DNA]</scope>
    <source>
        <strain evidence="4 5">NEG-M</strain>
    </source>
</reference>
<dbReference type="GeneID" id="8849430"/>
<keyword evidence="3" id="KW-0687">Ribonucleoprotein</keyword>
<dbReference type="EMBL" id="GG738855">
    <property type="protein sequence ID" value="EFC47387.1"/>
    <property type="molecule type" value="Genomic_DNA"/>
</dbReference>
<dbReference type="VEuPathDB" id="AmoebaDB:NAEGRDRAFT_64820"/>
<evidence type="ECO:0000256" key="3">
    <source>
        <dbReference type="ARBA" id="ARBA00023274"/>
    </source>
</evidence>
<keyword evidence="2" id="KW-0689">Ribosomal protein</keyword>
<evidence type="ECO:0000256" key="2">
    <source>
        <dbReference type="ARBA" id="ARBA00022980"/>
    </source>
</evidence>
<proteinExistence type="predicted"/>
<dbReference type="Pfam" id="PF01015">
    <property type="entry name" value="Ribosomal_S3Ae"/>
    <property type="match status" value="1"/>
</dbReference>
<evidence type="ECO:0000256" key="1">
    <source>
        <dbReference type="ARBA" id="ARBA00022490"/>
    </source>
</evidence>
<dbReference type="eggNOG" id="KOG1628">
    <property type="taxonomic scope" value="Eukaryota"/>
</dbReference>
<evidence type="ECO:0000313" key="4">
    <source>
        <dbReference type="EMBL" id="EFC47387.1"/>
    </source>
</evidence>
<dbReference type="GO" id="GO:1990904">
    <property type="term" value="C:ribonucleoprotein complex"/>
    <property type="evidence" value="ECO:0007669"/>
    <property type="project" value="UniProtKB-KW"/>
</dbReference>
<sequence>MGGLGRNKRMLPRRYRLPKYFQDRKEFFLIESPYLSYEKSDTNEYATVTNTEGDYPPLMTPITKSEHTIALQKKLKKKVKKKVDQTPTFEKILDRTVEVSAPDIIPSLKEELNHNIVKLKINNVALRKHAETEFNGFRLSQDKLASLIGKGRSTITLNQEFKSLDGYKIRIAMIVSTRMTELQLKKTSYASKSQIHKIRTVMAQVLTKHISKMNILEFVEQMAIKCGMGAEIRTKCENIYPLEDHIQITKIKVVEKPPRHE</sequence>
<dbReference type="GO" id="GO:0006412">
    <property type="term" value="P:translation"/>
    <property type="evidence" value="ECO:0007669"/>
    <property type="project" value="InterPro"/>
</dbReference>
<keyword evidence="1" id="KW-0963">Cytoplasm</keyword>
<dbReference type="STRING" id="5762.D2V7I9"/>
<name>D2V7I9_NAEGR</name>
<keyword evidence="5" id="KW-1185">Reference proteome</keyword>
<dbReference type="PANTHER" id="PTHR11830">
    <property type="entry name" value="40S RIBOSOMAL PROTEIN S3A"/>
    <property type="match status" value="1"/>
</dbReference>
<dbReference type="GO" id="GO:0003735">
    <property type="term" value="F:structural constituent of ribosome"/>
    <property type="evidence" value="ECO:0007669"/>
    <property type="project" value="InterPro"/>
</dbReference>
<dbReference type="Proteomes" id="UP000006671">
    <property type="component" value="Unassembled WGS sequence"/>
</dbReference>
<dbReference type="InParanoid" id="D2V7I9"/>